<dbReference type="RefSeq" id="XP_026296427.1">
    <property type="nucleotide sequence ID" value="XM_026440642.1"/>
</dbReference>
<dbReference type="EnsemblMetazoa" id="XM_026440636">
    <property type="protein sequence ID" value="XP_026296421"/>
    <property type="gene ID" value="LOC100577015"/>
</dbReference>
<evidence type="ECO:0000313" key="11">
    <source>
        <dbReference type="RefSeq" id="XP_026296427.1"/>
    </source>
</evidence>
<dbReference type="EnsemblMetazoa" id="XM_026440643">
    <property type="protein sequence ID" value="XP_026296428"/>
    <property type="gene ID" value="LOC100577015"/>
</dbReference>
<dbReference type="RefSeq" id="XP_026296425.1">
    <property type="nucleotide sequence ID" value="XM_026440640.1"/>
</dbReference>
<dbReference type="RefSeq" id="XP_026296426.1">
    <property type="nucleotide sequence ID" value="XM_026440641.1"/>
</dbReference>
<evidence type="ECO:0000313" key="8">
    <source>
        <dbReference type="RefSeq" id="XP_026296424.1"/>
    </source>
</evidence>
<evidence type="ECO:0000256" key="1">
    <source>
        <dbReference type="SAM" id="MobiDB-lite"/>
    </source>
</evidence>
<name>A0A7M7MGS5_APIME</name>
<dbReference type="RefSeq" id="XP_026296420.1">
    <property type="nucleotide sequence ID" value="XM_026440635.1"/>
</dbReference>
<dbReference type="EnsemblMetazoa" id="XM_026440640">
    <property type="protein sequence ID" value="XP_026296425"/>
    <property type="gene ID" value="LOC100577015"/>
</dbReference>
<dbReference type="Pfam" id="PF14924">
    <property type="entry name" value="MAP10_N"/>
    <property type="match status" value="1"/>
</dbReference>
<evidence type="ECO:0000313" key="2">
    <source>
        <dbReference type="EnsemblMetazoa" id="XP_026296424"/>
    </source>
</evidence>
<dbReference type="EnsemblMetazoa" id="XM_026440638">
    <property type="protein sequence ID" value="XP_026296423"/>
    <property type="gene ID" value="LOC100577015"/>
</dbReference>
<evidence type="ECO:0000313" key="12">
    <source>
        <dbReference type="RefSeq" id="XP_026296428.1"/>
    </source>
</evidence>
<feature type="compositionally biased region" description="Basic residues" evidence="1">
    <location>
        <begin position="232"/>
        <end position="248"/>
    </location>
</feature>
<dbReference type="EnsemblMetazoa" id="XM_026440639">
    <property type="protein sequence ID" value="XP_026296424"/>
    <property type="gene ID" value="LOC100577015"/>
</dbReference>
<evidence type="ECO:0000313" key="3">
    <source>
        <dbReference type="Proteomes" id="UP000005203"/>
    </source>
</evidence>
<sequence>MSCFGGRDEQIYIIEILIHKLTLSKSKIKDLGDFPIAVKVQFLDFSVFEITRDEFYSVKPPPPTEDGTFYFMVGRSCLFIKHPKDLVTELQSQNIKVGVFRVGDSYPMAETEITLPGCMCDQVAMALNDPQNLPKPFMVKGSFNLLDPGENPSGSLEMEMRLSCLGRSIMTHYELHPKYFTFRNNGQEREFCVRRLLPPSYYPEGEAKEVTEYLEKTTIDEVKGKVKEEAAKKKKERKGRGRGRGRGR</sequence>
<evidence type="ECO:0000313" key="4">
    <source>
        <dbReference type="RefSeq" id="XP_026296420.1"/>
    </source>
</evidence>
<evidence type="ECO:0000313" key="10">
    <source>
        <dbReference type="RefSeq" id="XP_026296426.1"/>
    </source>
</evidence>
<keyword evidence="3" id="KW-1185">Reference proteome</keyword>
<dbReference type="GeneID" id="100577015"/>
<dbReference type="OrthoDB" id="7682862at2759"/>
<evidence type="ECO:0000313" key="7">
    <source>
        <dbReference type="RefSeq" id="XP_026296423.1"/>
    </source>
</evidence>
<dbReference type="EnsemblMetazoa" id="XM_026440637">
    <property type="protein sequence ID" value="XP_026296422"/>
    <property type="gene ID" value="LOC100577015"/>
</dbReference>
<dbReference type="RefSeq" id="XP_026296428.1">
    <property type="nucleotide sequence ID" value="XM_026440643.1"/>
</dbReference>
<dbReference type="EnsemblMetazoa" id="XM_026440641">
    <property type="protein sequence ID" value="XP_026296426"/>
    <property type="gene ID" value="LOC100577015"/>
</dbReference>
<dbReference type="AlphaFoldDB" id="A0A7M7MGS5"/>
<protein>
    <submittedName>
        <fullName evidence="4 5">Uncharacterized protein LOC100577015</fullName>
    </submittedName>
</protein>
<feature type="region of interest" description="Disordered" evidence="1">
    <location>
        <begin position="224"/>
        <end position="248"/>
    </location>
</feature>
<reference evidence="4 5" key="2">
    <citation type="submission" date="2025-04" db="UniProtKB">
        <authorList>
            <consortium name="RefSeq"/>
        </authorList>
    </citation>
    <scope>IDENTIFICATION</scope>
    <source>
        <strain evidence="4 5">DH4</strain>
        <tissue evidence="4 5">Whole body</tissue>
    </source>
</reference>
<dbReference type="RefSeq" id="XP_026296422.1">
    <property type="nucleotide sequence ID" value="XM_026440637.1"/>
</dbReference>
<evidence type="ECO:0000313" key="6">
    <source>
        <dbReference type="RefSeq" id="XP_026296422.1"/>
    </source>
</evidence>
<reference evidence="2" key="1">
    <citation type="submission" date="2021-01" db="UniProtKB">
        <authorList>
            <consortium name="EnsemblMetazoa"/>
        </authorList>
    </citation>
    <scope>IDENTIFICATION</scope>
    <source>
        <strain evidence="2">DH4</strain>
    </source>
</reference>
<dbReference type="Proteomes" id="UP000005203">
    <property type="component" value="Linkage group LG5"/>
</dbReference>
<accession>A0A8B8GXF7</accession>
<gene>
    <name evidence="4 5 6 7 8 9 10 11 12" type="primary">LOC100577015</name>
</gene>
<accession>A0A7M7MGS5</accession>
<evidence type="ECO:0000313" key="9">
    <source>
        <dbReference type="RefSeq" id="XP_026296425.1"/>
    </source>
</evidence>
<organism evidence="2">
    <name type="scientific">Apis mellifera</name>
    <name type="common">Honeybee</name>
    <dbReference type="NCBI Taxonomy" id="7460"/>
    <lineage>
        <taxon>Eukaryota</taxon>
        <taxon>Metazoa</taxon>
        <taxon>Ecdysozoa</taxon>
        <taxon>Arthropoda</taxon>
        <taxon>Hexapoda</taxon>
        <taxon>Insecta</taxon>
        <taxon>Pterygota</taxon>
        <taxon>Neoptera</taxon>
        <taxon>Endopterygota</taxon>
        <taxon>Hymenoptera</taxon>
        <taxon>Apocrita</taxon>
        <taxon>Aculeata</taxon>
        <taxon>Apoidea</taxon>
        <taxon>Anthophila</taxon>
        <taxon>Apidae</taxon>
        <taxon>Apis</taxon>
    </lineage>
</organism>
<dbReference type="RefSeq" id="XP_026296423.1">
    <property type="nucleotide sequence ID" value="XM_026440638.1"/>
</dbReference>
<proteinExistence type="predicted"/>
<dbReference type="RefSeq" id="XP_026296421.1">
    <property type="nucleotide sequence ID" value="XM_026440636.1"/>
</dbReference>
<dbReference type="EnsemblMetazoa" id="XM_026440635">
    <property type="protein sequence ID" value="XP_026296420"/>
    <property type="gene ID" value="LOC100577015"/>
</dbReference>
<accession>A0A8B8GYT6</accession>
<evidence type="ECO:0000313" key="5">
    <source>
        <dbReference type="RefSeq" id="XP_026296421.1"/>
    </source>
</evidence>
<dbReference type="EnsemblMetazoa" id="XM_026440642">
    <property type="protein sequence ID" value="XP_026296427"/>
    <property type="gene ID" value="LOC100577015"/>
</dbReference>
<dbReference type="KEGG" id="ame:100577015"/>
<dbReference type="RefSeq" id="XP_026296424.1">
    <property type="nucleotide sequence ID" value="XM_026440639.1"/>
</dbReference>
<accession>A0A7M7L239</accession>